<dbReference type="Pfam" id="PF13976">
    <property type="entry name" value="gag_pre-integrs"/>
    <property type="match status" value="1"/>
</dbReference>
<dbReference type="EMBL" id="BQNB010010353">
    <property type="protein sequence ID" value="GJS76144.1"/>
    <property type="molecule type" value="Genomic_DNA"/>
</dbReference>
<proteinExistence type="predicted"/>
<dbReference type="Proteomes" id="UP001151760">
    <property type="component" value="Unassembled WGS sequence"/>
</dbReference>
<keyword evidence="4" id="KW-1185">Reference proteome</keyword>
<organism evidence="3 4">
    <name type="scientific">Tanacetum coccineum</name>
    <dbReference type="NCBI Taxonomy" id="301880"/>
    <lineage>
        <taxon>Eukaryota</taxon>
        <taxon>Viridiplantae</taxon>
        <taxon>Streptophyta</taxon>
        <taxon>Embryophyta</taxon>
        <taxon>Tracheophyta</taxon>
        <taxon>Spermatophyta</taxon>
        <taxon>Magnoliopsida</taxon>
        <taxon>eudicotyledons</taxon>
        <taxon>Gunneridae</taxon>
        <taxon>Pentapetalae</taxon>
        <taxon>asterids</taxon>
        <taxon>campanulids</taxon>
        <taxon>Asterales</taxon>
        <taxon>Asteraceae</taxon>
        <taxon>Asteroideae</taxon>
        <taxon>Anthemideae</taxon>
        <taxon>Anthemidinae</taxon>
        <taxon>Tanacetum</taxon>
    </lineage>
</organism>
<comment type="caution">
    <text evidence="3">The sequence shown here is derived from an EMBL/GenBank/DDBJ whole genome shotgun (WGS) entry which is preliminary data.</text>
</comment>
<accession>A0ABQ4YEI9</accession>
<feature type="domain" description="GAG-pre-integrase" evidence="1">
    <location>
        <begin position="207"/>
        <end position="270"/>
    </location>
</feature>
<sequence length="293" mass="32518">MSSTCSFYTIYATSSSTGPTSQTHVPQANMVSSLPSQPAQVQAHMPAPHAHSYVVPQAYQSRGMFVLGSYTMPSSFISQATMLLQAFQTMTLQEPMWNMDTGVSSHLADNTSFLTSFSNQSMYKSIFVDNGQSIHVTNTGHSLLHTPHKPLYLNHVLVTPNIIKNLIYVCKFTRNNDVSIEFDAYGFSVKDYQTRWLLLRCDSTGDLYPVTQQPSSTTTFALLTSSPTTWHRRLGHPGEVVLRSLESGHLISCNKSKLSALCHAFQLGKHIKLPFYSSESNVASAFNIIYSDL</sequence>
<dbReference type="Pfam" id="PF22936">
    <property type="entry name" value="Pol_BBD"/>
    <property type="match status" value="1"/>
</dbReference>
<reference evidence="3" key="2">
    <citation type="submission" date="2022-01" db="EMBL/GenBank/DDBJ databases">
        <authorList>
            <person name="Yamashiro T."/>
            <person name="Shiraishi A."/>
            <person name="Satake H."/>
            <person name="Nakayama K."/>
        </authorList>
    </citation>
    <scope>NUCLEOTIDE SEQUENCE</scope>
</reference>
<protein>
    <submittedName>
        <fullName evidence="3">Ribonuclease H-like domain-containing protein</fullName>
    </submittedName>
</protein>
<evidence type="ECO:0000313" key="3">
    <source>
        <dbReference type="EMBL" id="GJS76144.1"/>
    </source>
</evidence>
<evidence type="ECO:0000259" key="2">
    <source>
        <dbReference type="Pfam" id="PF22936"/>
    </source>
</evidence>
<gene>
    <name evidence="3" type="ORF">Tco_0726025</name>
</gene>
<reference evidence="3" key="1">
    <citation type="journal article" date="2022" name="Int. J. Mol. Sci.">
        <title>Draft Genome of Tanacetum Coccineum: Genomic Comparison of Closely Related Tanacetum-Family Plants.</title>
        <authorList>
            <person name="Yamashiro T."/>
            <person name="Shiraishi A."/>
            <person name="Nakayama K."/>
            <person name="Satake H."/>
        </authorList>
    </citation>
    <scope>NUCLEOTIDE SEQUENCE</scope>
</reference>
<name>A0ABQ4YEI9_9ASTR</name>
<evidence type="ECO:0000259" key="1">
    <source>
        <dbReference type="Pfam" id="PF13976"/>
    </source>
</evidence>
<feature type="domain" description="Retrovirus-related Pol polyprotein from transposon TNT 1-94-like beta-barrel" evidence="2">
    <location>
        <begin position="97"/>
        <end position="175"/>
    </location>
</feature>
<evidence type="ECO:0000313" key="4">
    <source>
        <dbReference type="Proteomes" id="UP001151760"/>
    </source>
</evidence>
<dbReference type="InterPro" id="IPR054722">
    <property type="entry name" value="PolX-like_BBD"/>
</dbReference>
<dbReference type="InterPro" id="IPR025724">
    <property type="entry name" value="GAG-pre-integrase_dom"/>
</dbReference>